<proteinExistence type="predicted"/>
<organism evidence="1 2">
    <name type="scientific">Pseudomonas syringae</name>
    <dbReference type="NCBI Taxonomy" id="317"/>
    <lineage>
        <taxon>Bacteria</taxon>
        <taxon>Pseudomonadati</taxon>
        <taxon>Pseudomonadota</taxon>
        <taxon>Gammaproteobacteria</taxon>
        <taxon>Pseudomonadales</taxon>
        <taxon>Pseudomonadaceae</taxon>
        <taxon>Pseudomonas</taxon>
    </lineage>
</organism>
<dbReference type="EMBL" id="JPQT01000101">
    <property type="protein sequence ID" value="KFE51806.1"/>
    <property type="molecule type" value="Genomic_DNA"/>
</dbReference>
<reference evidence="1 2" key="1">
    <citation type="submission" date="2014-07" db="EMBL/GenBank/DDBJ databases">
        <title>Draft Genome Sequences of Environmental Pseudomonas syringae strains.</title>
        <authorList>
            <person name="Baltrus D.A."/>
            <person name="Berge O."/>
            <person name="Morris C."/>
        </authorList>
    </citation>
    <scope>NUCLEOTIDE SEQUENCE [LARGE SCALE GENOMIC DNA]</scope>
    <source>
        <strain evidence="1 2">CEB003</strain>
    </source>
</reference>
<dbReference type="RefSeq" id="WP_047574825.1">
    <property type="nucleotide sequence ID" value="NZ_JPQT01000101.1"/>
</dbReference>
<dbReference type="Proteomes" id="UP000028643">
    <property type="component" value="Unassembled WGS sequence"/>
</dbReference>
<name>A0A085V8P3_PSESX</name>
<evidence type="ECO:0000313" key="1">
    <source>
        <dbReference type="EMBL" id="KFE51806.1"/>
    </source>
</evidence>
<evidence type="ECO:0000313" key="2">
    <source>
        <dbReference type="Proteomes" id="UP000028643"/>
    </source>
</evidence>
<gene>
    <name evidence="1" type="ORF">IV02_11595</name>
</gene>
<accession>A0A085V8P3</accession>
<dbReference type="PATRIC" id="fig|317.174.peg.2384"/>
<dbReference type="AlphaFoldDB" id="A0A085V8P3"/>
<comment type="caution">
    <text evidence="1">The sequence shown here is derived from an EMBL/GenBank/DDBJ whole genome shotgun (WGS) entry which is preliminary data.</text>
</comment>
<protein>
    <submittedName>
        <fullName evidence="1">Uncharacterized protein</fullName>
    </submittedName>
</protein>
<sequence length="196" mass="22619">MRDDSFEFDRQLYRLLCQEQHQEFTTRQLRDAYAATLEPGYELGAVRIYVYEQIRRLIRAGWISKSAGLRKRGQVFRLLEKPARITLVLVDSRCPQSAESATELTAHSHSTQDVFVDPVASASTADHGRIEEMLKETRLDLLSSMGETERYKQLFEEMPHLKNRLEGAYHEVRDRSSRLLGHLRALETTLKAIAIV</sequence>